<sequence>MAHVFWRDEHLISKQSCGRHLAVACTPTNSPGKFNFRVPTMHATSPHIPLRNNGGRTKNKSTPLAHATGSSRRNLFHQPAFFSLHCYLGERFHYSKTAWRKRFRQETIWERRLLD</sequence>
<proteinExistence type="predicted"/>
<evidence type="ECO:0000313" key="3">
    <source>
        <dbReference type="Proteomes" id="UP001054945"/>
    </source>
</evidence>
<feature type="compositionally biased region" description="Polar residues" evidence="1">
    <location>
        <begin position="54"/>
        <end position="69"/>
    </location>
</feature>
<evidence type="ECO:0000256" key="1">
    <source>
        <dbReference type="SAM" id="MobiDB-lite"/>
    </source>
</evidence>
<feature type="region of interest" description="Disordered" evidence="1">
    <location>
        <begin position="45"/>
        <end position="69"/>
    </location>
</feature>
<gene>
    <name evidence="2" type="ORF">CEXT_781701</name>
</gene>
<accession>A0AAV4XIE4</accession>
<dbReference type="EMBL" id="BPLR01017727">
    <property type="protein sequence ID" value="GIY93980.1"/>
    <property type="molecule type" value="Genomic_DNA"/>
</dbReference>
<name>A0AAV4XIE4_CAEEX</name>
<dbReference type="AlphaFoldDB" id="A0AAV4XIE4"/>
<reference evidence="2 3" key="1">
    <citation type="submission" date="2021-06" db="EMBL/GenBank/DDBJ databases">
        <title>Caerostris extrusa draft genome.</title>
        <authorList>
            <person name="Kono N."/>
            <person name="Arakawa K."/>
        </authorList>
    </citation>
    <scope>NUCLEOTIDE SEQUENCE [LARGE SCALE GENOMIC DNA]</scope>
</reference>
<organism evidence="2 3">
    <name type="scientific">Caerostris extrusa</name>
    <name type="common">Bark spider</name>
    <name type="synonym">Caerostris bankana</name>
    <dbReference type="NCBI Taxonomy" id="172846"/>
    <lineage>
        <taxon>Eukaryota</taxon>
        <taxon>Metazoa</taxon>
        <taxon>Ecdysozoa</taxon>
        <taxon>Arthropoda</taxon>
        <taxon>Chelicerata</taxon>
        <taxon>Arachnida</taxon>
        <taxon>Araneae</taxon>
        <taxon>Araneomorphae</taxon>
        <taxon>Entelegynae</taxon>
        <taxon>Araneoidea</taxon>
        <taxon>Araneidae</taxon>
        <taxon>Caerostris</taxon>
    </lineage>
</organism>
<dbReference type="Proteomes" id="UP001054945">
    <property type="component" value="Unassembled WGS sequence"/>
</dbReference>
<evidence type="ECO:0000313" key="2">
    <source>
        <dbReference type="EMBL" id="GIY93980.1"/>
    </source>
</evidence>
<keyword evidence="3" id="KW-1185">Reference proteome</keyword>
<comment type="caution">
    <text evidence="2">The sequence shown here is derived from an EMBL/GenBank/DDBJ whole genome shotgun (WGS) entry which is preliminary data.</text>
</comment>
<protein>
    <submittedName>
        <fullName evidence="2">Uncharacterized protein</fullName>
    </submittedName>
</protein>